<organism evidence="1 2">
    <name type="scientific">Streptococcus sanguinis SK355</name>
    <dbReference type="NCBI Taxonomy" id="888816"/>
    <lineage>
        <taxon>Bacteria</taxon>
        <taxon>Bacillati</taxon>
        <taxon>Bacillota</taxon>
        <taxon>Bacilli</taxon>
        <taxon>Lactobacillales</taxon>
        <taxon>Streptococcaceae</taxon>
        <taxon>Streptococcus</taxon>
    </lineage>
</organism>
<evidence type="ECO:0000313" key="1">
    <source>
        <dbReference type="EMBL" id="EGJ42262.1"/>
    </source>
</evidence>
<protein>
    <submittedName>
        <fullName evidence="1">Cell cycle protein</fullName>
    </submittedName>
</protein>
<dbReference type="AlphaFoldDB" id="F3UPH7"/>
<dbReference type="HOGENOM" id="CLU_3222823_0_0_9"/>
<sequence>MPNLFIIRKINGFLWYDSARLYYFKIPEIVGGVGLKFLKRGGWF</sequence>
<gene>
    <name evidence="1" type="ORF">HMPREF9389_0735</name>
</gene>
<reference evidence="1 2" key="1">
    <citation type="submission" date="2011-03" db="EMBL/GenBank/DDBJ databases">
        <authorList>
            <person name="Muzny D."/>
            <person name="Qin X."/>
            <person name="Deng J."/>
            <person name="Jiang H."/>
            <person name="Liu Y."/>
            <person name="Qu J."/>
            <person name="Song X.-Z."/>
            <person name="Zhang L."/>
            <person name="Thornton R."/>
            <person name="Coyle M."/>
            <person name="Francisco L."/>
            <person name="Jackson L."/>
            <person name="Javaid M."/>
            <person name="Korchina V."/>
            <person name="Kovar C."/>
            <person name="Mata R."/>
            <person name="Mathew T."/>
            <person name="Ngo R."/>
            <person name="Nguyen L."/>
            <person name="Nguyen N."/>
            <person name="Okwuonu G."/>
            <person name="Ongeri F."/>
            <person name="Pham C."/>
            <person name="Simmons D."/>
            <person name="Wilczek-Boney K."/>
            <person name="Hale W."/>
            <person name="Jakkamsetti A."/>
            <person name="Pham P."/>
            <person name="Ruth R."/>
            <person name="San Lucas F."/>
            <person name="Warren J."/>
            <person name="Zhang J."/>
            <person name="Zhao Z."/>
            <person name="Zhou C."/>
            <person name="Zhu D."/>
            <person name="Lee S."/>
            <person name="Bess C."/>
            <person name="Blankenburg K."/>
            <person name="Forbes L."/>
            <person name="Fu Q."/>
            <person name="Gubbala S."/>
            <person name="Hirani K."/>
            <person name="Jayaseelan J.C."/>
            <person name="Lara F."/>
            <person name="Munidasa M."/>
            <person name="Palculict T."/>
            <person name="Patil S."/>
            <person name="Pu L.-L."/>
            <person name="Saada N."/>
            <person name="Tang L."/>
            <person name="Weissenberger G."/>
            <person name="Zhu Y."/>
            <person name="Hemphill L."/>
            <person name="Shang Y."/>
            <person name="Youmans B."/>
            <person name="Ayvaz T."/>
            <person name="Ross M."/>
            <person name="Santibanez J."/>
            <person name="Aqrawi P."/>
            <person name="Gross S."/>
            <person name="Joshi V."/>
            <person name="Fowler G."/>
            <person name="Nazareth L."/>
            <person name="Reid J."/>
            <person name="Worley K."/>
            <person name="Petrosino J."/>
            <person name="Highlander S."/>
            <person name="Gibbs R."/>
        </authorList>
    </citation>
    <scope>NUCLEOTIDE SEQUENCE [LARGE SCALE GENOMIC DNA]</scope>
    <source>
        <strain evidence="1 2">SK355</strain>
    </source>
</reference>
<proteinExistence type="predicted"/>
<comment type="caution">
    <text evidence="1">The sequence shown here is derived from an EMBL/GenBank/DDBJ whole genome shotgun (WGS) entry which is preliminary data.</text>
</comment>
<accession>F3UPH7</accession>
<dbReference type="EMBL" id="AFFN01000010">
    <property type="protein sequence ID" value="EGJ42262.1"/>
    <property type="molecule type" value="Genomic_DNA"/>
</dbReference>
<evidence type="ECO:0000313" key="2">
    <source>
        <dbReference type="Proteomes" id="UP000005589"/>
    </source>
</evidence>
<name>F3UPH7_STRSA</name>
<dbReference type="Proteomes" id="UP000005589">
    <property type="component" value="Unassembled WGS sequence"/>
</dbReference>